<evidence type="ECO:0000256" key="6">
    <source>
        <dbReference type="ARBA" id="ARBA00022833"/>
    </source>
</evidence>
<dbReference type="AlphaFoldDB" id="J3YT63"/>
<evidence type="ECO:0000256" key="4">
    <source>
        <dbReference type="ARBA" id="ARBA00022723"/>
    </source>
</evidence>
<feature type="domain" description="Metallo-beta-lactamase" evidence="8">
    <location>
        <begin position="11"/>
        <end position="165"/>
    </location>
</feature>
<accession>J3YT63</accession>
<dbReference type="HAMAP" id="MF_01374">
    <property type="entry name" value="Glyoxalase_2"/>
    <property type="match status" value="1"/>
</dbReference>
<feature type="binding site" evidence="7">
    <location>
        <position position="127"/>
    </location>
    <ligand>
        <name>Zn(2+)</name>
        <dbReference type="ChEBI" id="CHEBI:29105"/>
        <label>1</label>
    </ligand>
</feature>
<dbReference type="KEGG" id="sehc:A35E_00313"/>
<dbReference type="CDD" id="cd07723">
    <property type="entry name" value="hydroxyacylglutathione_hydrolase_MBL-fold"/>
    <property type="match status" value="1"/>
</dbReference>
<dbReference type="HOGENOM" id="CLU_030571_4_1_6"/>
<name>J3YT63_9ENTR</name>
<comment type="pathway">
    <text evidence="2 7">Secondary metabolite metabolism; methylglyoxal degradation; (R)-lactate from methylglyoxal: step 2/2.</text>
</comment>
<dbReference type="InterPro" id="IPR017782">
    <property type="entry name" value="Hydroxyacylglutathione_Hdrlase"/>
</dbReference>
<dbReference type="GO" id="GO:0046872">
    <property type="term" value="F:metal ion binding"/>
    <property type="evidence" value="ECO:0007669"/>
    <property type="project" value="UniProtKB-KW"/>
</dbReference>
<comment type="cofactor">
    <cofactor evidence="7">
        <name>Zn(2+)</name>
        <dbReference type="ChEBI" id="CHEBI:29105"/>
    </cofactor>
    <text evidence="7">Binds 2 Zn(2+) ions per subunit.</text>
</comment>
<dbReference type="SMART" id="SM00849">
    <property type="entry name" value="Lactamase_B"/>
    <property type="match status" value="1"/>
</dbReference>
<dbReference type="GO" id="GO:0019243">
    <property type="term" value="P:methylglyoxal catabolic process to D-lactate via S-lactoyl-glutathione"/>
    <property type="evidence" value="ECO:0007669"/>
    <property type="project" value="UniProtKB-UniRule"/>
</dbReference>
<dbReference type="NCBIfam" id="TIGR03413">
    <property type="entry name" value="GSH_gloB"/>
    <property type="match status" value="1"/>
</dbReference>
<dbReference type="PANTHER" id="PTHR43705">
    <property type="entry name" value="HYDROXYACYLGLUTATHIONE HYDROLASE"/>
    <property type="match status" value="1"/>
</dbReference>
<feature type="binding site" evidence="7">
    <location>
        <position position="127"/>
    </location>
    <ligand>
        <name>Zn(2+)</name>
        <dbReference type="ChEBI" id="CHEBI:29105"/>
        <label>2</label>
    </ligand>
</feature>
<organism evidence="9 10">
    <name type="scientific">secondary endosymbiont of Heteropsylla cubana</name>
    <dbReference type="NCBI Taxonomy" id="134287"/>
    <lineage>
        <taxon>Bacteria</taxon>
        <taxon>Pseudomonadati</taxon>
        <taxon>Pseudomonadota</taxon>
        <taxon>Gammaproteobacteria</taxon>
        <taxon>Enterobacterales</taxon>
        <taxon>Enterobacteriaceae</taxon>
        <taxon>aphid secondary symbionts</taxon>
    </lineage>
</organism>
<comment type="similarity">
    <text evidence="3 7">Belongs to the metallo-beta-lactamase superfamily. Glyoxalase II family.</text>
</comment>
<dbReference type="Gene3D" id="3.60.15.10">
    <property type="entry name" value="Ribonuclease Z/Hydroxyacylglutathione hydrolase-like"/>
    <property type="match status" value="1"/>
</dbReference>
<feature type="binding site" evidence="7">
    <location>
        <position position="165"/>
    </location>
    <ligand>
        <name>Zn(2+)</name>
        <dbReference type="ChEBI" id="CHEBI:29105"/>
        <label>2</label>
    </ligand>
</feature>
<dbReference type="Pfam" id="PF16123">
    <property type="entry name" value="HAGH_C"/>
    <property type="match status" value="1"/>
</dbReference>
<dbReference type="EMBL" id="CP003547">
    <property type="protein sequence ID" value="AFP85618.1"/>
    <property type="molecule type" value="Genomic_DNA"/>
</dbReference>
<dbReference type="PANTHER" id="PTHR43705:SF1">
    <property type="entry name" value="HYDROXYACYLGLUTATHIONE HYDROLASE GLOB"/>
    <property type="match status" value="1"/>
</dbReference>
<dbReference type="InterPro" id="IPR050110">
    <property type="entry name" value="Glyoxalase_II_hydrolase"/>
</dbReference>
<evidence type="ECO:0000256" key="3">
    <source>
        <dbReference type="ARBA" id="ARBA00006759"/>
    </source>
</evidence>
<dbReference type="InterPro" id="IPR035680">
    <property type="entry name" value="Clx_II_MBL"/>
</dbReference>
<evidence type="ECO:0000256" key="1">
    <source>
        <dbReference type="ARBA" id="ARBA00001623"/>
    </source>
</evidence>
<dbReference type="InterPro" id="IPR032282">
    <property type="entry name" value="HAGH_C"/>
</dbReference>
<dbReference type="Proteomes" id="UP000003937">
    <property type="component" value="Chromosome"/>
</dbReference>
<evidence type="ECO:0000313" key="10">
    <source>
        <dbReference type="Proteomes" id="UP000003937"/>
    </source>
</evidence>
<feature type="binding site" evidence="7">
    <location>
        <position position="56"/>
    </location>
    <ligand>
        <name>Zn(2+)</name>
        <dbReference type="ChEBI" id="CHEBI:29105"/>
        <label>1</label>
    </ligand>
</feature>
<dbReference type="STRING" id="134287.A35E_00313"/>
<evidence type="ECO:0000259" key="8">
    <source>
        <dbReference type="SMART" id="SM00849"/>
    </source>
</evidence>
<dbReference type="EC" id="3.1.2.6" evidence="7"/>
<dbReference type="InterPro" id="IPR001279">
    <property type="entry name" value="Metallo-B-lactamas"/>
</dbReference>
<dbReference type="Pfam" id="PF00753">
    <property type="entry name" value="Lactamase_B"/>
    <property type="match status" value="1"/>
</dbReference>
<dbReference type="PIRSF" id="PIRSF005457">
    <property type="entry name" value="Glx"/>
    <property type="match status" value="1"/>
</dbReference>
<dbReference type="GO" id="GO:0004416">
    <property type="term" value="F:hydroxyacylglutathione hydrolase activity"/>
    <property type="evidence" value="ECO:0007669"/>
    <property type="project" value="UniProtKB-UniRule"/>
</dbReference>
<dbReference type="OrthoDB" id="9802248at2"/>
<sequence>MNSISIPALKDNYIWFLKHHNNNYLLIDPGDALPILHLIEDYKLLPPIAILLTHHHQDHVGGVSKLLEYYCVPVYGPKETHDNGATKIVKEGDTIKLLEQTFYVIGLPGHTLGHIGFYSAPWLFCGDTVFSAGCGRLLEDTSQQMYKSFQKINQLPSNTLIYPAHEYTVSNLNFASALLPHDHLISSYHKISKKLEQTKQPTLPTTLYLERKINPFFRCHDIYVQKALDVFPLPGEEWRVFSALRKKKDYF</sequence>
<dbReference type="SUPFAM" id="SSF56281">
    <property type="entry name" value="Metallo-hydrolase/oxidoreductase"/>
    <property type="match status" value="1"/>
</dbReference>
<comment type="function">
    <text evidence="7">Thiolesterase that catalyzes the hydrolysis of S-D-lactoyl-glutathione to form glutathione and D-lactic acid.</text>
</comment>
<keyword evidence="10" id="KW-1185">Reference proteome</keyword>
<dbReference type="PATRIC" id="fig|134287.3.peg.302"/>
<comment type="catalytic activity">
    <reaction evidence="1 7">
        <text>an S-(2-hydroxyacyl)glutathione + H2O = a 2-hydroxy carboxylate + glutathione + H(+)</text>
        <dbReference type="Rhea" id="RHEA:21864"/>
        <dbReference type="ChEBI" id="CHEBI:15377"/>
        <dbReference type="ChEBI" id="CHEBI:15378"/>
        <dbReference type="ChEBI" id="CHEBI:57925"/>
        <dbReference type="ChEBI" id="CHEBI:58896"/>
        <dbReference type="ChEBI" id="CHEBI:71261"/>
        <dbReference type="EC" id="3.1.2.6"/>
    </reaction>
</comment>
<keyword evidence="4 7" id="KW-0479">Metal-binding</keyword>
<proteinExistence type="inferred from homology"/>
<protein>
    <recommendedName>
        <fullName evidence="7">Hydroxyacylglutathione hydrolase</fullName>
        <ecNumber evidence="7">3.1.2.6</ecNumber>
    </recommendedName>
    <alternativeName>
        <fullName evidence="7">Glyoxalase II</fullName>
        <shortName evidence="7">Glx II</shortName>
    </alternativeName>
</protein>
<gene>
    <name evidence="7" type="primary">gloB</name>
    <name evidence="9" type="ORF">A35E_00313</name>
</gene>
<evidence type="ECO:0000256" key="7">
    <source>
        <dbReference type="HAMAP-Rule" id="MF_01374"/>
    </source>
</evidence>
<dbReference type="InterPro" id="IPR036866">
    <property type="entry name" value="RibonucZ/Hydroxyglut_hydro"/>
</dbReference>
<dbReference type="RefSeq" id="WP_014888915.1">
    <property type="nucleotide sequence ID" value="NC_018420.1"/>
</dbReference>
<evidence type="ECO:0000256" key="5">
    <source>
        <dbReference type="ARBA" id="ARBA00022801"/>
    </source>
</evidence>
<evidence type="ECO:0000313" key="9">
    <source>
        <dbReference type="EMBL" id="AFP85618.1"/>
    </source>
</evidence>
<feature type="binding site" evidence="7">
    <location>
        <position position="54"/>
    </location>
    <ligand>
        <name>Zn(2+)</name>
        <dbReference type="ChEBI" id="CHEBI:29105"/>
        <label>1</label>
    </ligand>
</feature>
<feature type="binding site" evidence="7">
    <location>
        <position position="59"/>
    </location>
    <ligand>
        <name>Zn(2+)</name>
        <dbReference type="ChEBI" id="CHEBI:29105"/>
        <label>2</label>
    </ligand>
</feature>
<dbReference type="UniPathway" id="UPA00619">
    <property type="reaction ID" value="UER00676"/>
</dbReference>
<evidence type="ECO:0000256" key="2">
    <source>
        <dbReference type="ARBA" id="ARBA00004963"/>
    </source>
</evidence>
<feature type="binding site" evidence="7">
    <location>
        <position position="110"/>
    </location>
    <ligand>
        <name>Zn(2+)</name>
        <dbReference type="ChEBI" id="CHEBI:29105"/>
        <label>1</label>
    </ligand>
</feature>
<keyword evidence="5 7" id="KW-0378">Hydrolase</keyword>
<reference evidence="9 10" key="1">
    <citation type="journal article" date="2012" name="Mol. Biol. Evol.">
        <title>Genome reduction and co-evolution between the primary and secondary bacterial symbionts of psyllids.</title>
        <authorList>
            <person name="Sloan D.B."/>
            <person name="Moran N.A."/>
        </authorList>
    </citation>
    <scope>NUCLEOTIDE SEQUENCE [LARGE SCALE GENOMIC DNA]</scope>
    <source>
        <strain evidence="9">Hcub_S</strain>
    </source>
</reference>
<comment type="subunit">
    <text evidence="7">Monomer.</text>
</comment>
<feature type="binding site" evidence="7">
    <location>
        <position position="58"/>
    </location>
    <ligand>
        <name>Zn(2+)</name>
        <dbReference type="ChEBI" id="CHEBI:29105"/>
        <label>2</label>
    </ligand>
</feature>
<keyword evidence="6 7" id="KW-0862">Zinc</keyword>